<keyword evidence="16" id="KW-1185">Reference proteome</keyword>
<dbReference type="InterPro" id="IPR050800">
    <property type="entry name" value="ARTD/PARP"/>
</dbReference>
<dbReference type="GO" id="GO:0016779">
    <property type="term" value="F:nucleotidyltransferase activity"/>
    <property type="evidence" value="ECO:0007669"/>
    <property type="project" value="UniProtKB-KW"/>
</dbReference>
<dbReference type="Proteomes" id="UP000826195">
    <property type="component" value="Unassembled WGS sequence"/>
</dbReference>
<keyword evidence="9" id="KW-0539">Nucleus</keyword>
<evidence type="ECO:0000256" key="10">
    <source>
        <dbReference type="ARBA" id="ARBA00033987"/>
    </source>
</evidence>
<sequence length="808" mass="90608">MQDFNLDTNRLRPGQLSNKRIRQAYGKLKMILQAISIVNDKDDEKVVIINEASAKFYSCIPHLPGKIKLLNDKKILQEKLDMLDELSEINLADKIMNYRTGELCNVLDIYYSRLKADIKELSVNAKEFEIIEKYIENTHSFVHNKYEIEVKKIFVINRAGEAQRFNNRTRGIGNRMLLWHGTKVTNISSILLKGLRVPKKSASSTSHMLGRGIYFADVVSKSANYCRVKGQNSTALLMLCEVALGNMEEKYEPDNNLVLPKKKHSAFARGQYGPTCHECTEISPGVKVPYGKLVEQKLSEKSKLKLIHNEYVVYDPAQIKIKYLVQIKFNNAPRQAFYIHRAAIQHVNSGVRLQNIQSAFGLRYLRIGSEKIVVKKIIIMKWKKIFIIIFLIGLSSSLSEITGVDPKLLIEIFGTPPPEQADPIPTTTNRPSTTFSTKGLNQLIYEVFGTPKTENYENNQRVNVNIPENYGCECVNYYLCSNGTVVNDGVGIIDIRLGENTCDNYLEVCCSPSNILDRDKRLTPKPKVRRGCGHRNFNGVGFRITGADNSEAEFGEFPWMVAVLLPDGTSVNTQEEKKFHYQCGGSLIHPRAVLTAAHCVKGLNSRDIVVRAGEWDTQTQSEPVPHQNRGVSRIIMHPKFKSGNLHNDFAVLILSEAMEQAENVDIVCLPDKYEIFDNTRCVASGWGKNVFGKEGEYQVILKRVDVPAINHAVCQNSLRGTRLGKYFRLDRSFMCAGGEPGKDTCKGDGGSPLVCPLRDDPTRYSQAGLVSWGVGCGGDGVPAVYANVAYAREWIDQQLAETFSAFTG</sequence>
<evidence type="ECO:0000256" key="2">
    <source>
        <dbReference type="ARBA" id="ARBA00004613"/>
    </source>
</evidence>
<dbReference type="GO" id="GO:0006508">
    <property type="term" value="P:proteolysis"/>
    <property type="evidence" value="ECO:0007669"/>
    <property type="project" value="InterPro"/>
</dbReference>
<evidence type="ECO:0000256" key="6">
    <source>
        <dbReference type="ARBA" id="ARBA00022695"/>
    </source>
</evidence>
<dbReference type="SMART" id="SM00020">
    <property type="entry name" value="Tryp_SPc"/>
    <property type="match status" value="1"/>
</dbReference>
<comment type="caution">
    <text evidence="15">The sequence shown here is derived from an EMBL/GenBank/DDBJ whole genome shotgun (WGS) entry which is preliminary data.</text>
</comment>
<dbReference type="PANTHER" id="PTHR10459:SF60">
    <property type="entry name" value="POLY [ADP-RIBOSE] POLYMERASE 2"/>
    <property type="match status" value="1"/>
</dbReference>
<dbReference type="Pfam" id="PF00089">
    <property type="entry name" value="Trypsin"/>
    <property type="match status" value="1"/>
</dbReference>
<dbReference type="PANTHER" id="PTHR10459">
    <property type="entry name" value="DNA LIGASE"/>
    <property type="match status" value="1"/>
</dbReference>
<dbReference type="InterPro" id="IPR036616">
    <property type="entry name" value="Poly(ADP-ribose)pol_reg_dom_sf"/>
</dbReference>
<dbReference type="CDD" id="cd00190">
    <property type="entry name" value="Tryp_SPc"/>
    <property type="match status" value="1"/>
</dbReference>
<dbReference type="InterPro" id="IPR009003">
    <property type="entry name" value="Peptidase_S1_PA"/>
</dbReference>
<evidence type="ECO:0000256" key="11">
    <source>
        <dbReference type="RuleBase" id="RU362114"/>
    </source>
</evidence>
<dbReference type="GO" id="GO:1990404">
    <property type="term" value="F:NAD+-protein mono-ADP-ribosyltransferase activity"/>
    <property type="evidence" value="ECO:0007669"/>
    <property type="project" value="TreeGrafter"/>
</dbReference>
<evidence type="ECO:0000259" key="14">
    <source>
        <dbReference type="PROSITE" id="PS51060"/>
    </source>
</evidence>
<dbReference type="Gene3D" id="3.90.228.10">
    <property type="match status" value="1"/>
</dbReference>
<keyword evidence="6" id="KW-0548">Nucleotidyltransferase</keyword>
<keyword evidence="3" id="KW-0964">Secreted</keyword>
<feature type="domain" description="Peptidase S1" evidence="12">
    <location>
        <begin position="544"/>
        <end position="800"/>
    </location>
</feature>
<dbReference type="InterPro" id="IPR001314">
    <property type="entry name" value="Peptidase_S1A"/>
</dbReference>
<evidence type="ECO:0000256" key="5">
    <source>
        <dbReference type="ARBA" id="ARBA00022679"/>
    </source>
</evidence>
<gene>
    <name evidence="15" type="ORF">KQX54_002044</name>
</gene>
<dbReference type="InterPro" id="IPR018114">
    <property type="entry name" value="TRYPSIN_HIS"/>
</dbReference>
<dbReference type="SUPFAM" id="SSF56399">
    <property type="entry name" value="ADP-ribosylation"/>
    <property type="match status" value="1"/>
</dbReference>
<dbReference type="GO" id="GO:0070212">
    <property type="term" value="P:protein poly-ADP-ribosylation"/>
    <property type="evidence" value="ECO:0007669"/>
    <property type="project" value="TreeGrafter"/>
</dbReference>
<dbReference type="PROSITE" id="PS00134">
    <property type="entry name" value="TRYPSIN_HIS"/>
    <property type="match status" value="1"/>
</dbReference>
<name>A0AAV7HRH7_COTGL</name>
<protein>
    <recommendedName>
        <fullName evidence="11">Poly [ADP-ribose] polymerase</fullName>
        <shortName evidence="11">PARP</shortName>
        <ecNumber evidence="11">2.4.2.-</ecNumber>
    </recommendedName>
</protein>
<evidence type="ECO:0000256" key="7">
    <source>
        <dbReference type="ARBA" id="ARBA00023027"/>
    </source>
</evidence>
<dbReference type="Gene3D" id="1.20.142.10">
    <property type="entry name" value="Poly(ADP-ribose) polymerase, regulatory domain"/>
    <property type="match status" value="1"/>
</dbReference>
<dbReference type="SUPFAM" id="SSF47587">
    <property type="entry name" value="Domain of poly(ADP-ribose) polymerase"/>
    <property type="match status" value="1"/>
</dbReference>
<evidence type="ECO:0000256" key="4">
    <source>
        <dbReference type="ARBA" id="ARBA00022676"/>
    </source>
</evidence>
<evidence type="ECO:0000313" key="16">
    <source>
        <dbReference type="Proteomes" id="UP000826195"/>
    </source>
</evidence>
<proteinExistence type="predicted"/>
<dbReference type="AlphaFoldDB" id="A0AAV7HRH7"/>
<organism evidence="15 16">
    <name type="scientific">Cotesia glomerata</name>
    <name type="common">Lepidopteran parasitic wasp</name>
    <name type="synonym">Apanteles glomeratus</name>
    <dbReference type="NCBI Taxonomy" id="32391"/>
    <lineage>
        <taxon>Eukaryota</taxon>
        <taxon>Metazoa</taxon>
        <taxon>Ecdysozoa</taxon>
        <taxon>Arthropoda</taxon>
        <taxon>Hexapoda</taxon>
        <taxon>Insecta</taxon>
        <taxon>Pterygota</taxon>
        <taxon>Neoptera</taxon>
        <taxon>Endopterygota</taxon>
        <taxon>Hymenoptera</taxon>
        <taxon>Apocrita</taxon>
        <taxon>Ichneumonoidea</taxon>
        <taxon>Braconidae</taxon>
        <taxon>Microgastrinae</taxon>
        <taxon>Cotesia</taxon>
    </lineage>
</organism>
<evidence type="ECO:0000256" key="9">
    <source>
        <dbReference type="ARBA" id="ARBA00023242"/>
    </source>
</evidence>
<dbReference type="PROSITE" id="PS51059">
    <property type="entry name" value="PARP_CATALYTIC"/>
    <property type="match status" value="1"/>
</dbReference>
<dbReference type="PROSITE" id="PS51060">
    <property type="entry name" value="PARP_ALPHA_HD"/>
    <property type="match status" value="1"/>
</dbReference>
<dbReference type="PRINTS" id="PR00722">
    <property type="entry name" value="CHYMOTRYPSIN"/>
</dbReference>
<keyword evidence="4 11" id="KW-0328">Glycosyltransferase</keyword>
<evidence type="ECO:0000259" key="12">
    <source>
        <dbReference type="PROSITE" id="PS50240"/>
    </source>
</evidence>
<dbReference type="SUPFAM" id="SSF50494">
    <property type="entry name" value="Trypsin-like serine proteases"/>
    <property type="match status" value="1"/>
</dbReference>
<dbReference type="GO" id="GO:0005730">
    <property type="term" value="C:nucleolus"/>
    <property type="evidence" value="ECO:0007669"/>
    <property type="project" value="TreeGrafter"/>
</dbReference>
<comment type="subcellular location">
    <subcellularLocation>
        <location evidence="1">Nucleus</location>
    </subcellularLocation>
    <subcellularLocation>
        <location evidence="2">Secreted</location>
    </subcellularLocation>
</comment>
<dbReference type="InterPro" id="IPR004102">
    <property type="entry name" value="Poly(ADP-ribose)pol_reg_dom"/>
</dbReference>
<dbReference type="PROSITE" id="PS50240">
    <property type="entry name" value="TRYPSIN_DOM"/>
    <property type="match status" value="1"/>
</dbReference>
<keyword evidence="8" id="KW-1015">Disulfide bond</keyword>
<keyword evidence="5 11" id="KW-0808">Transferase</keyword>
<dbReference type="InterPro" id="IPR001254">
    <property type="entry name" value="Trypsin_dom"/>
</dbReference>
<comment type="catalytic activity">
    <reaction evidence="10">
        <text>NAD(+) + (ADP-D-ribosyl)n-acceptor = nicotinamide + (ADP-D-ribosyl)n+1-acceptor + H(+).</text>
        <dbReference type="EC" id="2.4.2.30"/>
    </reaction>
</comment>
<dbReference type="GO" id="GO:0003950">
    <property type="term" value="F:NAD+ poly-ADP-ribosyltransferase activity"/>
    <property type="evidence" value="ECO:0007669"/>
    <property type="project" value="UniProtKB-UniRule"/>
</dbReference>
<dbReference type="GO" id="GO:0005576">
    <property type="term" value="C:extracellular region"/>
    <property type="evidence" value="ECO:0007669"/>
    <property type="project" value="UniProtKB-SubCell"/>
</dbReference>
<dbReference type="GO" id="GO:0004252">
    <property type="term" value="F:serine-type endopeptidase activity"/>
    <property type="evidence" value="ECO:0007669"/>
    <property type="project" value="InterPro"/>
</dbReference>
<dbReference type="InterPro" id="IPR012317">
    <property type="entry name" value="Poly(ADP-ribose)pol_cat_dom"/>
</dbReference>
<keyword evidence="7 11" id="KW-0520">NAD</keyword>
<dbReference type="Pfam" id="PF02877">
    <property type="entry name" value="PARP_reg"/>
    <property type="match status" value="1"/>
</dbReference>
<feature type="domain" description="PARP catalytic" evidence="13">
    <location>
        <begin position="105"/>
        <end position="336"/>
    </location>
</feature>
<reference evidence="15 16" key="1">
    <citation type="journal article" date="2021" name="J. Hered.">
        <title>A chromosome-level genome assembly of the parasitoid wasp, Cotesia glomerata (Hymenoptera: Braconidae).</title>
        <authorList>
            <person name="Pinto B.J."/>
            <person name="Weis J.J."/>
            <person name="Gamble T."/>
            <person name="Ode P.J."/>
            <person name="Paul R."/>
            <person name="Zaspel J.M."/>
        </authorList>
    </citation>
    <scope>NUCLEOTIDE SEQUENCE [LARGE SCALE GENOMIC DNA]</scope>
    <source>
        <strain evidence="15">CgM1</strain>
    </source>
</reference>
<dbReference type="GO" id="GO:0006302">
    <property type="term" value="P:double-strand break repair"/>
    <property type="evidence" value="ECO:0007669"/>
    <property type="project" value="TreeGrafter"/>
</dbReference>
<evidence type="ECO:0000259" key="13">
    <source>
        <dbReference type="PROSITE" id="PS51059"/>
    </source>
</evidence>
<evidence type="ECO:0000256" key="8">
    <source>
        <dbReference type="ARBA" id="ARBA00023157"/>
    </source>
</evidence>
<dbReference type="InterPro" id="IPR041515">
    <property type="entry name" value="PPAF-2-like_Clip"/>
</dbReference>
<accession>A0AAV7HRH7</accession>
<evidence type="ECO:0000256" key="3">
    <source>
        <dbReference type="ARBA" id="ARBA00022525"/>
    </source>
</evidence>
<feature type="domain" description="PARP alpha-helical" evidence="14">
    <location>
        <begin position="1"/>
        <end position="97"/>
    </location>
</feature>
<dbReference type="CDD" id="cd01437">
    <property type="entry name" value="parp_like"/>
    <property type="match status" value="1"/>
</dbReference>
<dbReference type="Pfam" id="PF18322">
    <property type="entry name" value="CLIP_1"/>
    <property type="match status" value="1"/>
</dbReference>
<dbReference type="Gene3D" id="2.40.10.10">
    <property type="entry name" value="Trypsin-like serine proteases"/>
    <property type="match status" value="1"/>
</dbReference>
<dbReference type="EMBL" id="JAHXZJ010002982">
    <property type="protein sequence ID" value="KAH0534251.1"/>
    <property type="molecule type" value="Genomic_DNA"/>
</dbReference>
<dbReference type="Pfam" id="PF00644">
    <property type="entry name" value="PARP"/>
    <property type="match status" value="1"/>
</dbReference>
<dbReference type="InterPro" id="IPR043504">
    <property type="entry name" value="Peptidase_S1_PA_chymotrypsin"/>
</dbReference>
<dbReference type="EC" id="2.4.2.-" evidence="11"/>
<evidence type="ECO:0000313" key="15">
    <source>
        <dbReference type="EMBL" id="KAH0534251.1"/>
    </source>
</evidence>
<evidence type="ECO:0000256" key="1">
    <source>
        <dbReference type="ARBA" id="ARBA00004123"/>
    </source>
</evidence>
<dbReference type="FunFam" id="2.40.10.10:FF:000038">
    <property type="entry name" value="Serine protease"/>
    <property type="match status" value="1"/>
</dbReference>